<comment type="catalytic activity">
    <reaction evidence="6">
        <text>ADP-alpha-D-ribose 1''-phosphate + H2O = ADP-D-ribose + phosphate</text>
        <dbReference type="Rhea" id="RHEA:25029"/>
        <dbReference type="ChEBI" id="CHEBI:15377"/>
        <dbReference type="ChEBI" id="CHEBI:43474"/>
        <dbReference type="ChEBI" id="CHEBI:57967"/>
        <dbReference type="ChEBI" id="CHEBI:58753"/>
        <dbReference type="EC" id="3.1.3.84"/>
    </reaction>
</comment>
<evidence type="ECO:0000256" key="5">
    <source>
        <dbReference type="ARBA" id="ARBA00022912"/>
    </source>
</evidence>
<comment type="similarity">
    <text evidence="2">Belongs to the POA1 family.</text>
</comment>
<dbReference type="KEGG" id="trg:TRUGW13939_02216"/>
<comment type="function">
    <text evidence="1">Highly specific phosphatase involved in the metabolism of ADP-ribose 1''-phosphate (Appr1p) which is produced as a consequence of tRNA splicing.</text>
</comment>
<evidence type="ECO:0000259" key="7">
    <source>
        <dbReference type="PROSITE" id="PS51154"/>
    </source>
</evidence>
<dbReference type="Proteomes" id="UP000509510">
    <property type="component" value="Chromosome I"/>
</dbReference>
<evidence type="ECO:0000256" key="6">
    <source>
        <dbReference type="ARBA" id="ARBA00034427"/>
    </source>
</evidence>
<dbReference type="SMART" id="SM00506">
    <property type="entry name" value="A1pp"/>
    <property type="match status" value="1"/>
</dbReference>
<proteinExistence type="inferred from homology"/>
<dbReference type="AlphaFoldDB" id="A0A7H8QMK8"/>
<protein>
    <recommendedName>
        <fullName evidence="4">ADP-ribose 1''-phosphate phosphatase</fullName>
        <ecNumber evidence="3">3.1.3.84</ecNumber>
    </recommendedName>
</protein>
<accession>A0A7H8QMK8</accession>
<evidence type="ECO:0000256" key="2">
    <source>
        <dbReference type="ARBA" id="ARBA00006575"/>
    </source>
</evidence>
<dbReference type="PROSITE" id="PS51154">
    <property type="entry name" value="MACRO"/>
    <property type="match status" value="1"/>
</dbReference>
<evidence type="ECO:0000313" key="8">
    <source>
        <dbReference type="EMBL" id="QKX55124.1"/>
    </source>
</evidence>
<evidence type="ECO:0000256" key="1">
    <source>
        <dbReference type="ARBA" id="ARBA00002432"/>
    </source>
</evidence>
<dbReference type="InterPro" id="IPR050892">
    <property type="entry name" value="ADP-ribose_metab_enzymes"/>
</dbReference>
<keyword evidence="9" id="KW-1185">Reference proteome</keyword>
<dbReference type="InterPro" id="IPR043472">
    <property type="entry name" value="Macro_dom-like"/>
</dbReference>
<gene>
    <name evidence="8" type="ORF">TRUGW13939_02216</name>
</gene>
<evidence type="ECO:0000256" key="4">
    <source>
        <dbReference type="ARBA" id="ARBA00019744"/>
    </source>
</evidence>
<dbReference type="Gene3D" id="3.40.220.10">
    <property type="entry name" value="Leucine Aminopeptidase, subunit E, domain 1"/>
    <property type="match status" value="1"/>
</dbReference>
<keyword evidence="5" id="KW-0378">Hydrolase</keyword>
<dbReference type="GeneID" id="55989725"/>
<dbReference type="PANTHER" id="PTHR12521">
    <property type="entry name" value="PROTEIN C6ORF130"/>
    <property type="match status" value="1"/>
</dbReference>
<name>A0A7H8QMK8_TALRU</name>
<dbReference type="SUPFAM" id="SSF52949">
    <property type="entry name" value="Macro domain-like"/>
    <property type="match status" value="1"/>
</dbReference>
<dbReference type="RefSeq" id="XP_035341303.1">
    <property type="nucleotide sequence ID" value="XM_035485410.1"/>
</dbReference>
<evidence type="ECO:0000313" key="9">
    <source>
        <dbReference type="Proteomes" id="UP000509510"/>
    </source>
</evidence>
<dbReference type="InterPro" id="IPR002589">
    <property type="entry name" value="Macro_dom"/>
</dbReference>
<feature type="domain" description="Macro" evidence="7">
    <location>
        <begin position="1"/>
        <end position="194"/>
    </location>
</feature>
<dbReference type="EC" id="3.1.3.84" evidence="3"/>
<dbReference type="GO" id="GO:0004721">
    <property type="term" value="F:phosphoprotein phosphatase activity"/>
    <property type="evidence" value="ECO:0007669"/>
    <property type="project" value="UniProtKB-KW"/>
</dbReference>
<reference evidence="9" key="1">
    <citation type="submission" date="2020-06" db="EMBL/GenBank/DDBJ databases">
        <title>A chromosome-scale genome assembly of Talaromyces rugulosus W13939.</title>
        <authorList>
            <person name="Wang B."/>
            <person name="Guo L."/>
            <person name="Ye K."/>
            <person name="Wang L."/>
        </authorList>
    </citation>
    <scope>NUCLEOTIDE SEQUENCE [LARGE SCALE GENOMIC DNA]</scope>
    <source>
        <strain evidence="9">W13939</strain>
    </source>
</reference>
<sequence length="194" mass="21220">MITTETKGDLFDAPDGAVLIHACNCLGSWGGGIARAFRANYPAAYKVYNNHCKTLSENTAKHTIIDSKTNQPRALTLPLGTTLIIPPQEEDVAKSGKSHWIVCLFTSRAFGRSVSPPNVILENSVHAIRDMRRQIEELHQAGEGIASGGKVYSCRFNSGLFHVKWEDSKAVLEREMGGMAAVQEIVVVRPEGEE</sequence>
<organism evidence="8 9">
    <name type="scientific">Talaromyces rugulosus</name>
    <name type="common">Penicillium rugulosum</name>
    <dbReference type="NCBI Taxonomy" id="121627"/>
    <lineage>
        <taxon>Eukaryota</taxon>
        <taxon>Fungi</taxon>
        <taxon>Dikarya</taxon>
        <taxon>Ascomycota</taxon>
        <taxon>Pezizomycotina</taxon>
        <taxon>Eurotiomycetes</taxon>
        <taxon>Eurotiomycetidae</taxon>
        <taxon>Eurotiales</taxon>
        <taxon>Trichocomaceae</taxon>
        <taxon>Talaromyces</taxon>
        <taxon>Talaromyces sect. Islandici</taxon>
    </lineage>
</organism>
<dbReference type="PANTHER" id="PTHR12521:SF0">
    <property type="entry name" value="ADP-RIBOSE GLYCOHYDROLASE OARD1"/>
    <property type="match status" value="1"/>
</dbReference>
<dbReference type="GO" id="GO:0140291">
    <property type="term" value="P:peptidyl-glutamate ADP-deribosylation"/>
    <property type="evidence" value="ECO:0007669"/>
    <property type="project" value="TreeGrafter"/>
</dbReference>
<evidence type="ECO:0000256" key="3">
    <source>
        <dbReference type="ARBA" id="ARBA00012983"/>
    </source>
</evidence>
<dbReference type="EMBL" id="CP055898">
    <property type="protein sequence ID" value="QKX55124.1"/>
    <property type="molecule type" value="Genomic_DNA"/>
</dbReference>
<dbReference type="OrthoDB" id="2155246at2759"/>
<keyword evidence="5" id="KW-0904">Protein phosphatase</keyword>